<accession>A0A859FGA0</accession>
<dbReference type="EMBL" id="CP041372">
    <property type="protein sequence ID" value="QKS71848.1"/>
    <property type="molecule type" value="Genomic_DNA"/>
</dbReference>
<dbReference type="Proteomes" id="UP000318138">
    <property type="component" value="Chromosome"/>
</dbReference>
<sequence length="78" mass="9164">MTRKLDLMKSKLPEVMCKVREVTRKQAVKRIATVVKRKSEVKKSKLLEVMCKVREVTRNIEVKYYYSKESSSLVNSLN</sequence>
<evidence type="ECO:0000313" key="1">
    <source>
        <dbReference type="EMBL" id="QKS71848.1"/>
    </source>
</evidence>
<protein>
    <submittedName>
        <fullName evidence="1">Uncharacterized protein</fullName>
    </submittedName>
</protein>
<proteinExistence type="predicted"/>
<organism evidence="1 2">
    <name type="scientific">Paenalkalicoccus suaedae</name>
    <dbReference type="NCBI Taxonomy" id="2592382"/>
    <lineage>
        <taxon>Bacteria</taxon>
        <taxon>Bacillati</taxon>
        <taxon>Bacillota</taxon>
        <taxon>Bacilli</taxon>
        <taxon>Bacillales</taxon>
        <taxon>Bacillaceae</taxon>
        <taxon>Paenalkalicoccus</taxon>
    </lineage>
</organism>
<keyword evidence="2" id="KW-1185">Reference proteome</keyword>
<reference evidence="2" key="1">
    <citation type="submission" date="2019-07" db="EMBL/GenBank/DDBJ databases">
        <title>Bacillus alkalisoli sp. nov. isolated from saline soil.</title>
        <authorList>
            <person name="Sun J.-Q."/>
            <person name="Xu L."/>
        </authorList>
    </citation>
    <scope>NUCLEOTIDE SEQUENCE [LARGE SCALE GENOMIC DNA]</scope>
    <source>
        <strain evidence="2">M4U3P1</strain>
    </source>
</reference>
<gene>
    <name evidence="1" type="ORF">FLK61_34840</name>
</gene>
<dbReference type="KEGG" id="psua:FLK61_34840"/>
<evidence type="ECO:0000313" key="2">
    <source>
        <dbReference type="Proteomes" id="UP000318138"/>
    </source>
</evidence>
<name>A0A859FGA0_9BACI</name>
<dbReference type="AlphaFoldDB" id="A0A859FGA0"/>